<comment type="subcellular location">
    <subcellularLocation>
        <location evidence="1 14">Endoplasmic reticulum membrane</location>
        <topology evidence="1 14">Multi-pass membrane protein</topology>
    </subcellularLocation>
</comment>
<keyword evidence="3 14" id="KW-0812">Transmembrane</keyword>
<evidence type="ECO:0000313" key="19">
    <source>
        <dbReference type="Proteomes" id="UP000198287"/>
    </source>
</evidence>
<reference evidence="18 19" key="1">
    <citation type="submission" date="2015-12" db="EMBL/GenBank/DDBJ databases">
        <title>The genome of Folsomia candida.</title>
        <authorList>
            <person name="Faddeeva A."/>
            <person name="Derks M.F."/>
            <person name="Anvar Y."/>
            <person name="Smit S."/>
            <person name="Van Straalen N."/>
            <person name="Roelofs D."/>
        </authorList>
    </citation>
    <scope>NUCLEOTIDE SEQUENCE [LARGE SCALE GENOMIC DNA]</scope>
    <source>
        <strain evidence="18 19">VU population</strain>
        <tissue evidence="18">Whole body</tissue>
    </source>
</reference>
<dbReference type="AlphaFoldDB" id="A0A226DYF1"/>
<dbReference type="STRING" id="158441.A0A226DYF1"/>
<evidence type="ECO:0000256" key="4">
    <source>
        <dbReference type="ARBA" id="ARBA00022723"/>
    </source>
</evidence>
<dbReference type="GO" id="GO:0071586">
    <property type="term" value="P:CAAX-box protein processing"/>
    <property type="evidence" value="ECO:0007669"/>
    <property type="project" value="UniProtKB-UniRule"/>
</dbReference>
<comment type="similarity">
    <text evidence="14">Belongs to the peptidase M48A family.</text>
</comment>
<keyword evidence="2 14" id="KW-0645">Protease</keyword>
<feature type="transmembrane region" description="Helical" evidence="14">
    <location>
        <begin position="20"/>
        <end position="39"/>
    </location>
</feature>
<evidence type="ECO:0000256" key="6">
    <source>
        <dbReference type="ARBA" id="ARBA00022824"/>
    </source>
</evidence>
<dbReference type="EC" id="3.4.24.84" evidence="14"/>
<evidence type="ECO:0000256" key="14">
    <source>
        <dbReference type="RuleBase" id="RU366005"/>
    </source>
</evidence>
<evidence type="ECO:0000256" key="7">
    <source>
        <dbReference type="ARBA" id="ARBA00022833"/>
    </source>
</evidence>
<evidence type="ECO:0000256" key="8">
    <source>
        <dbReference type="ARBA" id="ARBA00022989"/>
    </source>
</evidence>
<dbReference type="GO" id="GO:0046872">
    <property type="term" value="F:metal ion binding"/>
    <property type="evidence" value="ECO:0007669"/>
    <property type="project" value="UniProtKB-UniRule"/>
</dbReference>
<dbReference type="GO" id="GO:0004222">
    <property type="term" value="F:metalloendopeptidase activity"/>
    <property type="evidence" value="ECO:0007669"/>
    <property type="project" value="UniProtKB-UniRule"/>
</dbReference>
<feature type="binding site" evidence="13">
    <location>
        <position position="415"/>
    </location>
    <ligand>
        <name>Zn(2+)</name>
        <dbReference type="ChEBI" id="CHEBI:29105"/>
        <note>catalytic</note>
    </ligand>
</feature>
<comment type="catalytic activity">
    <reaction evidence="11 14">
        <text>Hydrolyzes the peptide bond -P2-(S-farnesyl or geranylgeranyl)C-P1'-P2'-P3'-COOH where P1' and P2' are amino acids with aliphatic side chains and P3' is any C-terminal residue.</text>
        <dbReference type="EC" id="3.4.24.84"/>
    </reaction>
</comment>
<feature type="transmembrane region" description="Helical" evidence="14">
    <location>
        <begin position="343"/>
        <end position="364"/>
    </location>
</feature>
<keyword evidence="9 14" id="KW-0482">Metalloprotease</keyword>
<feature type="binding site" evidence="13">
    <location>
        <position position="337"/>
    </location>
    <ligand>
        <name>Zn(2+)</name>
        <dbReference type="ChEBI" id="CHEBI:29105"/>
        <note>catalytic</note>
    </ligand>
</feature>
<keyword evidence="6 14" id="KW-0256">Endoplasmic reticulum</keyword>
<keyword evidence="4 13" id="KW-0479">Metal-binding</keyword>
<keyword evidence="8 14" id="KW-1133">Transmembrane helix</keyword>
<feature type="binding site" evidence="13">
    <location>
        <position position="333"/>
    </location>
    <ligand>
        <name>Zn(2+)</name>
        <dbReference type="ChEBI" id="CHEBI:29105"/>
        <note>catalytic</note>
    </ligand>
</feature>
<evidence type="ECO:0000256" key="11">
    <source>
        <dbReference type="ARBA" id="ARBA00044456"/>
    </source>
</evidence>
<dbReference type="PANTHER" id="PTHR10120">
    <property type="entry name" value="CAAX PRENYL PROTEASE 1"/>
    <property type="match status" value="1"/>
</dbReference>
<dbReference type="FunFam" id="3.30.2010.10:FF:000002">
    <property type="entry name" value="CAAX prenyl protease"/>
    <property type="match status" value="1"/>
</dbReference>
<protein>
    <recommendedName>
        <fullName evidence="14">CAAX prenyl protease</fullName>
        <ecNumber evidence="14">3.4.24.84</ecNumber>
    </recommendedName>
</protein>
<feature type="transmembrane region" description="Helical" evidence="14">
    <location>
        <begin position="128"/>
        <end position="151"/>
    </location>
</feature>
<dbReference type="OMA" id="FVIEEKF"/>
<evidence type="ECO:0000256" key="1">
    <source>
        <dbReference type="ARBA" id="ARBA00004477"/>
    </source>
</evidence>
<sequence>MDFSAFTKKVETYLTPEKIYWSIIACLWIEYAFELYLCLRQRKVYHQSKEKVPKELNLDKETFEKSRLYGLDKGNFSMFHDFYSMFVLTGLLSCSGLYKGWIVSGPVLDFFNVWPVGWDKEIGKSVSFSLIALLFNNIVGLPLSLYSTFVLEEKHGFNKQTLGFFCKDTVKGILVSALITVPIVGLIVKIVQLGGQFFFVWLWIFCFIVLMFLMTIYPLLIAPLFDKYTPLQEGPLRTRIEALAGRIKFPLTKLFVVEGSKRSAHSNAYLYGLFNNKRIVLYDTLIKGYVKSTDDKKDKEENGESSKATEKKADPESEEKGCTDEEIEAVLGHELGHWKLNHVVKNIVISQANLLFIFALFAMFYQNSTVYEAFGFPKKTEKPILLGLIIVLQFLLQIYNAAMGFLMHVLSRKFEFEADEFSVQLGYGRDLKGALMKLNKDNLSFPITDPLYSAWHHSHPPLLQRLHAIDDAMKKSK</sequence>
<evidence type="ECO:0000256" key="12">
    <source>
        <dbReference type="PIRSR" id="PIRSR627057-1"/>
    </source>
</evidence>
<evidence type="ECO:0000256" key="5">
    <source>
        <dbReference type="ARBA" id="ARBA00022801"/>
    </source>
</evidence>
<evidence type="ECO:0000313" key="18">
    <source>
        <dbReference type="EMBL" id="OXA50048.1"/>
    </source>
</evidence>
<keyword evidence="10 14" id="KW-0472">Membrane</keyword>
<dbReference type="GO" id="GO:0005789">
    <property type="term" value="C:endoplasmic reticulum membrane"/>
    <property type="evidence" value="ECO:0007669"/>
    <property type="project" value="UniProtKB-SubCell"/>
</dbReference>
<comment type="caution">
    <text evidence="18">The sequence shown here is derived from an EMBL/GenBank/DDBJ whole genome shotgun (WGS) entry which is preliminary data.</text>
</comment>
<comment type="cofactor">
    <cofactor evidence="13 14">
        <name>Zn(2+)</name>
        <dbReference type="ChEBI" id="CHEBI:29105"/>
    </cofactor>
    <text evidence="13 14">Binds 1 zinc ion per subunit.</text>
</comment>
<dbReference type="InterPro" id="IPR032456">
    <property type="entry name" value="Peptidase_M48_N"/>
</dbReference>
<feature type="transmembrane region" description="Helical" evidence="14">
    <location>
        <begin position="198"/>
        <end position="220"/>
    </location>
</feature>
<evidence type="ECO:0000256" key="15">
    <source>
        <dbReference type="SAM" id="MobiDB-lite"/>
    </source>
</evidence>
<evidence type="ECO:0000256" key="10">
    <source>
        <dbReference type="ARBA" id="ARBA00023136"/>
    </source>
</evidence>
<evidence type="ECO:0000256" key="3">
    <source>
        <dbReference type="ARBA" id="ARBA00022692"/>
    </source>
</evidence>
<evidence type="ECO:0000256" key="2">
    <source>
        <dbReference type="ARBA" id="ARBA00022670"/>
    </source>
</evidence>
<feature type="transmembrane region" description="Helical" evidence="14">
    <location>
        <begin position="172"/>
        <end position="192"/>
    </location>
</feature>
<evidence type="ECO:0000256" key="13">
    <source>
        <dbReference type="PIRSR" id="PIRSR627057-2"/>
    </source>
</evidence>
<name>A0A226DYF1_FOLCA</name>
<accession>A0A226DYF1</accession>
<feature type="active site" evidence="12">
    <location>
        <position position="334"/>
    </location>
</feature>
<feature type="transmembrane region" description="Helical" evidence="14">
    <location>
        <begin position="82"/>
        <end position="108"/>
    </location>
</feature>
<dbReference type="InterPro" id="IPR001915">
    <property type="entry name" value="Peptidase_M48"/>
</dbReference>
<keyword evidence="5 14" id="KW-0378">Hydrolase</keyword>
<dbReference type="Pfam" id="PF16491">
    <property type="entry name" value="Peptidase_M48_N"/>
    <property type="match status" value="1"/>
</dbReference>
<feature type="transmembrane region" description="Helical" evidence="14">
    <location>
        <begin position="384"/>
        <end position="406"/>
    </location>
</feature>
<feature type="region of interest" description="Disordered" evidence="15">
    <location>
        <begin position="295"/>
        <end position="321"/>
    </location>
</feature>
<dbReference type="CDD" id="cd07343">
    <property type="entry name" value="M48A_Zmpste24p_like"/>
    <property type="match status" value="1"/>
</dbReference>
<dbReference type="Gene3D" id="3.30.2010.10">
    <property type="entry name" value="Metalloproteases ('zincins'), catalytic domain"/>
    <property type="match status" value="1"/>
</dbReference>
<dbReference type="EMBL" id="LNIX01000009">
    <property type="protein sequence ID" value="OXA50048.1"/>
    <property type="molecule type" value="Genomic_DNA"/>
</dbReference>
<comment type="function">
    <text evidence="14">Proteolytically removes the C-terminal three residues of farnesylated proteins.</text>
</comment>
<keyword evidence="19" id="KW-1185">Reference proteome</keyword>
<feature type="domain" description="Peptidase M48" evidence="16">
    <location>
        <begin position="230"/>
        <end position="471"/>
    </location>
</feature>
<proteinExistence type="inferred from homology"/>
<keyword evidence="7 13" id="KW-0862">Zinc</keyword>
<evidence type="ECO:0000256" key="9">
    <source>
        <dbReference type="ARBA" id="ARBA00023049"/>
    </source>
</evidence>
<dbReference type="OrthoDB" id="360839at2759"/>
<feature type="active site" description="Proton donor" evidence="12">
    <location>
        <position position="419"/>
    </location>
</feature>
<evidence type="ECO:0000259" key="17">
    <source>
        <dbReference type="Pfam" id="PF16491"/>
    </source>
</evidence>
<dbReference type="Pfam" id="PF01435">
    <property type="entry name" value="Peptidase_M48"/>
    <property type="match status" value="1"/>
</dbReference>
<organism evidence="18 19">
    <name type="scientific">Folsomia candida</name>
    <name type="common">Springtail</name>
    <dbReference type="NCBI Taxonomy" id="158441"/>
    <lineage>
        <taxon>Eukaryota</taxon>
        <taxon>Metazoa</taxon>
        <taxon>Ecdysozoa</taxon>
        <taxon>Arthropoda</taxon>
        <taxon>Hexapoda</taxon>
        <taxon>Collembola</taxon>
        <taxon>Entomobryomorpha</taxon>
        <taxon>Isotomoidea</taxon>
        <taxon>Isotomidae</taxon>
        <taxon>Proisotominae</taxon>
        <taxon>Folsomia</taxon>
    </lineage>
</organism>
<dbReference type="Proteomes" id="UP000198287">
    <property type="component" value="Unassembled WGS sequence"/>
</dbReference>
<gene>
    <name evidence="18" type="ORF">Fcan01_15199</name>
</gene>
<evidence type="ECO:0000259" key="16">
    <source>
        <dbReference type="Pfam" id="PF01435"/>
    </source>
</evidence>
<dbReference type="InterPro" id="IPR027057">
    <property type="entry name" value="CAXX_Prtase_1"/>
</dbReference>
<feature type="domain" description="CAAX prenyl protease 1 N-terminal" evidence="17">
    <location>
        <begin position="41"/>
        <end position="227"/>
    </location>
</feature>